<reference evidence="2 3" key="1">
    <citation type="submission" date="2018-06" db="EMBL/GenBank/DDBJ databases">
        <title>Genomic Encyclopedia of Type Strains, Phase IV (KMG-V): Genome sequencing to study the core and pangenomes of soil and plant-associated prokaryotes.</title>
        <authorList>
            <person name="Whitman W."/>
        </authorList>
    </citation>
    <scope>NUCLEOTIDE SEQUENCE [LARGE SCALE GENOMIC DNA]</scope>
    <source>
        <strain evidence="2 3">SRCL-318</strain>
    </source>
</reference>
<name>A0A2V4TI01_9BURK</name>
<comment type="caution">
    <text evidence="2">The sequence shown here is derived from an EMBL/GenBank/DDBJ whole genome shotgun (WGS) entry which is preliminary data.</text>
</comment>
<keyword evidence="1" id="KW-0812">Transmembrane</keyword>
<gene>
    <name evidence="2" type="ORF">C7410_14750</name>
</gene>
<dbReference type="RefSeq" id="WP_110857758.1">
    <property type="nucleotide sequence ID" value="NZ_QJSQ01000047.1"/>
</dbReference>
<keyword evidence="1" id="KW-0472">Membrane</keyword>
<dbReference type="AlphaFoldDB" id="A0A2V4TI01"/>
<dbReference type="Proteomes" id="UP000247772">
    <property type="component" value="Unassembled WGS sequence"/>
</dbReference>
<feature type="transmembrane region" description="Helical" evidence="1">
    <location>
        <begin position="37"/>
        <end position="58"/>
    </location>
</feature>
<accession>A0A2V4TI01</accession>
<keyword evidence="1" id="KW-1133">Transmembrane helix</keyword>
<proteinExistence type="predicted"/>
<evidence type="ECO:0000313" key="3">
    <source>
        <dbReference type="Proteomes" id="UP000247772"/>
    </source>
</evidence>
<evidence type="ECO:0000313" key="2">
    <source>
        <dbReference type="EMBL" id="PYE13395.1"/>
    </source>
</evidence>
<dbReference type="EMBL" id="QJSQ01000047">
    <property type="protein sequence ID" value="PYE13395.1"/>
    <property type="molecule type" value="Genomic_DNA"/>
</dbReference>
<organism evidence="2 3">
    <name type="scientific">Paraburkholderia silvatlantica</name>
    <dbReference type="NCBI Taxonomy" id="321895"/>
    <lineage>
        <taxon>Bacteria</taxon>
        <taxon>Pseudomonadati</taxon>
        <taxon>Pseudomonadota</taxon>
        <taxon>Betaproteobacteria</taxon>
        <taxon>Burkholderiales</taxon>
        <taxon>Burkholderiaceae</taxon>
        <taxon>Paraburkholderia</taxon>
    </lineage>
</organism>
<protein>
    <submittedName>
        <fullName evidence="2">Uncharacterized protein</fullName>
    </submittedName>
</protein>
<evidence type="ECO:0000256" key="1">
    <source>
        <dbReference type="SAM" id="Phobius"/>
    </source>
</evidence>
<sequence>MIRHNEPGISVRISDEGLRRLANDNALLRACDLNERAIYAIGLPICIAICVLVAHAAVTVD</sequence>